<gene>
    <name evidence="1" type="ORF">TNCT_173851</name>
</gene>
<reference evidence="1" key="1">
    <citation type="submission" date="2020-07" db="EMBL/GenBank/DDBJ databases">
        <title>Multicomponent nature underlies the extraordinary mechanical properties of spider dragline silk.</title>
        <authorList>
            <person name="Kono N."/>
            <person name="Nakamura H."/>
            <person name="Mori M."/>
            <person name="Yoshida Y."/>
            <person name="Ohtoshi R."/>
            <person name="Malay A.D."/>
            <person name="Moran D.A.P."/>
            <person name="Tomita M."/>
            <person name="Numata K."/>
            <person name="Arakawa K."/>
        </authorList>
    </citation>
    <scope>NUCLEOTIDE SEQUENCE</scope>
</reference>
<accession>A0A8X6I825</accession>
<evidence type="ECO:0000313" key="2">
    <source>
        <dbReference type="Proteomes" id="UP000887116"/>
    </source>
</evidence>
<organism evidence="1 2">
    <name type="scientific">Trichonephila clavata</name>
    <name type="common">Joro spider</name>
    <name type="synonym">Nephila clavata</name>
    <dbReference type="NCBI Taxonomy" id="2740835"/>
    <lineage>
        <taxon>Eukaryota</taxon>
        <taxon>Metazoa</taxon>
        <taxon>Ecdysozoa</taxon>
        <taxon>Arthropoda</taxon>
        <taxon>Chelicerata</taxon>
        <taxon>Arachnida</taxon>
        <taxon>Araneae</taxon>
        <taxon>Araneomorphae</taxon>
        <taxon>Entelegynae</taxon>
        <taxon>Araneoidea</taxon>
        <taxon>Nephilidae</taxon>
        <taxon>Trichonephila</taxon>
    </lineage>
</organism>
<protein>
    <submittedName>
        <fullName evidence="1">Uncharacterized protein</fullName>
    </submittedName>
</protein>
<keyword evidence="2" id="KW-1185">Reference proteome</keyword>
<dbReference type="Proteomes" id="UP000887116">
    <property type="component" value="Unassembled WGS sequence"/>
</dbReference>
<dbReference type="AlphaFoldDB" id="A0A8X6I825"/>
<name>A0A8X6I825_TRICU</name>
<dbReference type="EMBL" id="BMAO01003676">
    <property type="protein sequence ID" value="GFQ89417.1"/>
    <property type="molecule type" value="Genomic_DNA"/>
</dbReference>
<evidence type="ECO:0000313" key="1">
    <source>
        <dbReference type="EMBL" id="GFQ89417.1"/>
    </source>
</evidence>
<comment type="caution">
    <text evidence="1">The sequence shown here is derived from an EMBL/GenBank/DDBJ whole genome shotgun (WGS) entry which is preliminary data.</text>
</comment>
<sequence>MAGMRMQLGQMFNPGNAGYFVPTMPQNVRGYFPQAGNTNPSHLTLHTALYTLQQQQIIQLHQVIQQLQSQLVGSTSSATNH</sequence>
<proteinExistence type="predicted"/>